<reference evidence="2" key="1">
    <citation type="submission" date="2023-03" db="EMBL/GenBank/DDBJ databases">
        <title>Andean soil-derived lignocellulolytic bacterial consortium as a source of novel taxa and putative plastic-active enzymes.</title>
        <authorList>
            <person name="Diaz-Garcia L."/>
            <person name="Chuvochina M."/>
            <person name="Feuerriegel G."/>
            <person name="Bunk B."/>
            <person name="Sproer C."/>
            <person name="Streit W.R."/>
            <person name="Rodriguez L.M."/>
            <person name="Overmann J."/>
            <person name="Jimenez D.J."/>
        </authorList>
    </citation>
    <scope>NUCLEOTIDE SEQUENCE</scope>
    <source>
        <strain evidence="2">MAG 26</strain>
    </source>
</reference>
<dbReference type="PANTHER" id="PTHR47473:SF1">
    <property type="entry name" value="METHYLTRANSFERASE DOMAIN-CONTAINING PROTEIN"/>
    <property type="match status" value="1"/>
</dbReference>
<dbReference type="Proteomes" id="UP001218362">
    <property type="component" value="Chromosome"/>
</dbReference>
<dbReference type="InterPro" id="IPR041698">
    <property type="entry name" value="Methyltransf_25"/>
</dbReference>
<dbReference type="PANTHER" id="PTHR47473">
    <property type="entry name" value="BTA1P"/>
    <property type="match status" value="1"/>
</dbReference>
<organism evidence="2 3">
    <name type="scientific">Candidatus Andeanibacterium colombiense</name>
    <dbReference type="NCBI Taxonomy" id="3121345"/>
    <lineage>
        <taxon>Bacteria</taxon>
        <taxon>Pseudomonadati</taxon>
        <taxon>Pseudomonadota</taxon>
        <taxon>Alphaproteobacteria</taxon>
        <taxon>Sphingomonadales</taxon>
        <taxon>Sphingomonadaceae</taxon>
        <taxon>Candidatus Andeanibacterium</taxon>
    </lineage>
</organism>
<dbReference type="EMBL" id="CP119316">
    <property type="protein sequence ID" value="WEK46215.1"/>
    <property type="molecule type" value="Genomic_DNA"/>
</dbReference>
<accession>A0AAJ5X238</accession>
<dbReference type="CDD" id="cd02440">
    <property type="entry name" value="AdoMet_MTases"/>
    <property type="match status" value="1"/>
</dbReference>
<dbReference type="GO" id="GO:0032259">
    <property type="term" value="P:methylation"/>
    <property type="evidence" value="ECO:0007669"/>
    <property type="project" value="UniProtKB-KW"/>
</dbReference>
<dbReference type="SUPFAM" id="SSF53335">
    <property type="entry name" value="S-adenosyl-L-methionine-dependent methyltransferases"/>
    <property type="match status" value="1"/>
</dbReference>
<dbReference type="Gene3D" id="3.40.50.150">
    <property type="entry name" value="Vaccinia Virus protein VP39"/>
    <property type="match status" value="1"/>
</dbReference>
<keyword evidence="2" id="KW-0489">Methyltransferase</keyword>
<dbReference type="InterPro" id="IPR029063">
    <property type="entry name" value="SAM-dependent_MTases_sf"/>
</dbReference>
<evidence type="ECO:0000313" key="2">
    <source>
        <dbReference type="EMBL" id="WEK46215.1"/>
    </source>
</evidence>
<dbReference type="Pfam" id="PF13649">
    <property type="entry name" value="Methyltransf_25"/>
    <property type="match status" value="1"/>
</dbReference>
<feature type="domain" description="Methyltransferase" evidence="1">
    <location>
        <begin position="55"/>
        <end position="150"/>
    </location>
</feature>
<dbReference type="AlphaFoldDB" id="A0AAJ5X238"/>
<proteinExistence type="predicted"/>
<gene>
    <name evidence="2" type="ORF">P0Y56_14530</name>
</gene>
<dbReference type="KEGG" id="acob:P0Y56_14530"/>
<evidence type="ECO:0000259" key="1">
    <source>
        <dbReference type="Pfam" id="PF13649"/>
    </source>
</evidence>
<evidence type="ECO:0000313" key="3">
    <source>
        <dbReference type="Proteomes" id="UP001218362"/>
    </source>
</evidence>
<keyword evidence="2" id="KW-0808">Transferase</keyword>
<sequence>MSAATDAPAAEAHGARMDAIYGLQRHVYDLTRKYYLLGRDRLIAGLALAPAGALIEIGCGTARNLALAARHYPRARLYGIDISAEMLKSARRNLKGIDAALALGDAAEFDPEALFGRARFDRVMFSYTLSMIPEWQAALEQGCRILAPGGSVHVADFGQQQHLPRWFGPAFRAYLARFHVTPRAALFDIGAELAGRHGLLLETAAPYRDYARTMVLRRP</sequence>
<dbReference type="GO" id="GO:0008168">
    <property type="term" value="F:methyltransferase activity"/>
    <property type="evidence" value="ECO:0007669"/>
    <property type="project" value="UniProtKB-KW"/>
</dbReference>
<protein>
    <submittedName>
        <fullName evidence="2">Class I SAM-dependent methyltransferase</fullName>
    </submittedName>
</protein>
<name>A0AAJ5X238_9SPHN</name>